<dbReference type="InterPro" id="IPR036259">
    <property type="entry name" value="MFS_trans_sf"/>
</dbReference>
<dbReference type="InterPro" id="IPR020846">
    <property type="entry name" value="MFS_dom"/>
</dbReference>
<dbReference type="InterPro" id="IPR005828">
    <property type="entry name" value="MFS_sugar_transport-like"/>
</dbReference>
<proteinExistence type="inferred from homology"/>
<dbReference type="SUPFAM" id="SSF103473">
    <property type="entry name" value="MFS general substrate transporter"/>
    <property type="match status" value="1"/>
</dbReference>
<evidence type="ECO:0000313" key="11">
    <source>
        <dbReference type="Proteomes" id="UP000827549"/>
    </source>
</evidence>
<feature type="transmembrane region" description="Helical" evidence="8">
    <location>
        <begin position="278"/>
        <end position="299"/>
    </location>
</feature>
<evidence type="ECO:0000256" key="1">
    <source>
        <dbReference type="ARBA" id="ARBA00004141"/>
    </source>
</evidence>
<gene>
    <name evidence="10" type="primary">LAC12_14</name>
    <name evidence="10" type="ORF">LOC62_07G009401</name>
</gene>
<comment type="subcellular location">
    <subcellularLocation>
        <location evidence="1">Membrane</location>
        <topology evidence="1">Multi-pass membrane protein</topology>
    </subcellularLocation>
</comment>
<keyword evidence="11" id="KW-1185">Reference proteome</keyword>
<feature type="region of interest" description="Disordered" evidence="7">
    <location>
        <begin position="504"/>
        <end position="526"/>
    </location>
</feature>
<reference evidence="10" key="1">
    <citation type="submission" date="2023-10" db="EMBL/GenBank/DDBJ databases">
        <authorList>
            <person name="Noh H."/>
        </authorList>
    </citation>
    <scope>NUCLEOTIDE SEQUENCE</scope>
    <source>
        <strain evidence="10">DUCC4014</strain>
    </source>
</reference>
<dbReference type="RefSeq" id="XP_062631941.1">
    <property type="nucleotide sequence ID" value="XM_062775957.1"/>
</dbReference>
<dbReference type="Proteomes" id="UP000827549">
    <property type="component" value="Chromosome 7"/>
</dbReference>
<feature type="transmembrane region" description="Helical" evidence="8">
    <location>
        <begin position="376"/>
        <end position="394"/>
    </location>
</feature>
<dbReference type="FunFam" id="1.20.1250.20:FF:000134">
    <property type="entry name" value="MFS sugar transporter protein"/>
    <property type="match status" value="1"/>
</dbReference>
<feature type="transmembrane region" description="Helical" evidence="8">
    <location>
        <begin position="98"/>
        <end position="116"/>
    </location>
</feature>
<dbReference type="Pfam" id="PF00083">
    <property type="entry name" value="Sugar_tr"/>
    <property type="match status" value="1"/>
</dbReference>
<feature type="transmembrane region" description="Helical" evidence="8">
    <location>
        <begin position="445"/>
        <end position="462"/>
    </location>
</feature>
<feature type="transmembrane region" description="Helical" evidence="8">
    <location>
        <begin position="67"/>
        <end position="86"/>
    </location>
</feature>
<dbReference type="AlphaFoldDB" id="A0AAF0YFR3"/>
<dbReference type="GO" id="GO:0016020">
    <property type="term" value="C:membrane"/>
    <property type="evidence" value="ECO:0007669"/>
    <property type="project" value="UniProtKB-SubCell"/>
</dbReference>
<accession>A0AAF0YFR3</accession>
<keyword evidence="3" id="KW-0813">Transport</keyword>
<evidence type="ECO:0000256" key="8">
    <source>
        <dbReference type="SAM" id="Phobius"/>
    </source>
</evidence>
<feature type="compositionally biased region" description="Basic and acidic residues" evidence="7">
    <location>
        <begin position="512"/>
        <end position="526"/>
    </location>
</feature>
<evidence type="ECO:0000256" key="7">
    <source>
        <dbReference type="SAM" id="MobiDB-lite"/>
    </source>
</evidence>
<feature type="transmembrane region" description="Helical" evidence="8">
    <location>
        <begin position="187"/>
        <end position="208"/>
    </location>
</feature>
<feature type="domain" description="Major facilitator superfamily (MFS) profile" evidence="9">
    <location>
        <begin position="29"/>
        <end position="468"/>
    </location>
</feature>
<dbReference type="PANTHER" id="PTHR48022">
    <property type="entry name" value="PLASTIDIC GLUCOSE TRANSPORTER 4"/>
    <property type="match status" value="1"/>
</dbReference>
<evidence type="ECO:0000256" key="3">
    <source>
        <dbReference type="ARBA" id="ARBA00022448"/>
    </source>
</evidence>
<dbReference type="PROSITE" id="PS50850">
    <property type="entry name" value="MFS"/>
    <property type="match status" value="1"/>
</dbReference>
<keyword evidence="4 8" id="KW-0812">Transmembrane</keyword>
<evidence type="ECO:0000313" key="10">
    <source>
        <dbReference type="EMBL" id="WOO85915.1"/>
    </source>
</evidence>
<dbReference type="GeneID" id="87812563"/>
<name>A0AAF0YFR3_9TREE</name>
<keyword evidence="5 8" id="KW-1133">Transmembrane helix</keyword>
<dbReference type="EMBL" id="CP086720">
    <property type="protein sequence ID" value="WOO85915.1"/>
    <property type="molecule type" value="Genomic_DNA"/>
</dbReference>
<feature type="transmembrane region" description="Helical" evidence="8">
    <location>
        <begin position="415"/>
        <end position="433"/>
    </location>
</feature>
<comment type="similarity">
    <text evidence="2">Belongs to the major facilitator superfamily. Sugar transporter (TC 2.A.1.1) family.</text>
</comment>
<evidence type="ECO:0000256" key="6">
    <source>
        <dbReference type="ARBA" id="ARBA00023136"/>
    </source>
</evidence>
<evidence type="ECO:0000259" key="9">
    <source>
        <dbReference type="PROSITE" id="PS50850"/>
    </source>
</evidence>
<dbReference type="Gene3D" id="1.20.1250.20">
    <property type="entry name" value="MFS general substrate transporter like domains"/>
    <property type="match status" value="1"/>
</dbReference>
<organism evidence="10 11">
    <name type="scientific">Vanrija pseudolonga</name>
    <dbReference type="NCBI Taxonomy" id="143232"/>
    <lineage>
        <taxon>Eukaryota</taxon>
        <taxon>Fungi</taxon>
        <taxon>Dikarya</taxon>
        <taxon>Basidiomycota</taxon>
        <taxon>Agaricomycotina</taxon>
        <taxon>Tremellomycetes</taxon>
        <taxon>Trichosporonales</taxon>
        <taxon>Trichosporonaceae</taxon>
        <taxon>Vanrija</taxon>
    </lineage>
</organism>
<dbReference type="GO" id="GO:0005351">
    <property type="term" value="F:carbohydrate:proton symporter activity"/>
    <property type="evidence" value="ECO:0007669"/>
    <property type="project" value="TreeGrafter"/>
</dbReference>
<protein>
    <submittedName>
        <fullName evidence="10">Lactose permease</fullName>
    </submittedName>
</protein>
<evidence type="ECO:0000256" key="4">
    <source>
        <dbReference type="ARBA" id="ARBA00022692"/>
    </source>
</evidence>
<dbReference type="InterPro" id="IPR050360">
    <property type="entry name" value="MFS_Sugar_Transporters"/>
</dbReference>
<dbReference type="PANTHER" id="PTHR48022:SF52">
    <property type="entry name" value="SUGAR TRANSPORTER, PUTATIVE-RELATED"/>
    <property type="match status" value="1"/>
</dbReference>
<feature type="transmembrane region" description="Helical" evidence="8">
    <location>
        <begin position="343"/>
        <end position="364"/>
    </location>
</feature>
<evidence type="ECO:0000256" key="5">
    <source>
        <dbReference type="ARBA" id="ARBA00022989"/>
    </source>
</evidence>
<keyword evidence="6 8" id="KW-0472">Membrane</keyword>
<evidence type="ECO:0000256" key="2">
    <source>
        <dbReference type="ARBA" id="ARBA00010992"/>
    </source>
</evidence>
<feature type="transmembrane region" description="Helical" evidence="8">
    <location>
        <begin position="160"/>
        <end position="181"/>
    </location>
</feature>
<sequence>MGANHLLEVPNNTNPLWWKDPGMRQNVLHCIGCCLCVFYIGYDQSLLSALQGVPQWKEYFNNPKGPWLGLIAASLFFPALVTVFVSSWISQRFGRRPAIWVGATLIVAGALLNGLAKNTGQFIGGRAMLGAGGAMTKVCAAPLLNEIVHPRLRERMAASYYGWYFIGSTISSLLCLGGLYIKGEWGWRMPCIFQAFVPFLVILISWLAPESPRYLIGIGKHELALATLAKYHANGDKQDPMVQLEFNEIVVAIESEGDEKQTSYMDLIKTPAGRRRTLMVVLIAFGTNWMGNALIAYYLTPVLVSVGIDKPVQTCALNAGLAMWNFVVCQAAATQMGKINRRVAFFTSHAGMIACLAIVAGFSATFQKDRVKNKNWGLASVPFLFIFYGFYDIAWQILQFAYPTEILPFRVRTKGLALFTFCQVLANSFNQFVNPIALDAIKWKYYIVYIGINILYVIYFYFNMIDSHGLPLEEVTLLYEYPRKDARTMARAEMDKRIRAEELRQRGGKGSINDEKNDEDVRVERV</sequence>